<accession>A0A1E7F8X6</accession>
<feature type="domain" description="HSF-type DNA-binding" evidence="6">
    <location>
        <begin position="745"/>
        <end position="845"/>
    </location>
</feature>
<feature type="region of interest" description="Disordered" evidence="5">
    <location>
        <begin position="169"/>
        <end position="199"/>
    </location>
</feature>
<feature type="region of interest" description="Disordered" evidence="5">
    <location>
        <begin position="359"/>
        <end position="450"/>
    </location>
</feature>
<feature type="domain" description="HSF-type DNA-binding" evidence="6">
    <location>
        <begin position="1050"/>
        <end position="1153"/>
    </location>
</feature>
<comment type="similarity">
    <text evidence="4">Belongs to the HSF family.</text>
</comment>
<protein>
    <recommendedName>
        <fullName evidence="6">HSF-type DNA-binding domain-containing protein</fullName>
    </recommendedName>
</protein>
<feature type="region of interest" description="Disordered" evidence="5">
    <location>
        <begin position="985"/>
        <end position="1027"/>
    </location>
</feature>
<evidence type="ECO:0000259" key="6">
    <source>
        <dbReference type="SMART" id="SM00415"/>
    </source>
</evidence>
<name>A0A1E7F8X6_9STRA</name>
<dbReference type="Pfam" id="PF00447">
    <property type="entry name" value="HSF_DNA-bind"/>
    <property type="match status" value="3"/>
</dbReference>
<feature type="compositionally biased region" description="Low complexity" evidence="5">
    <location>
        <begin position="175"/>
        <end position="197"/>
    </location>
</feature>
<dbReference type="InParanoid" id="A0A1E7F8X6"/>
<feature type="region of interest" description="Disordered" evidence="5">
    <location>
        <begin position="509"/>
        <end position="534"/>
    </location>
</feature>
<reference evidence="7 8" key="1">
    <citation type="submission" date="2016-09" db="EMBL/GenBank/DDBJ databases">
        <title>Extensive genetic diversity and differential bi-allelic expression allows diatom success in the polar Southern Ocean.</title>
        <authorList>
            <consortium name="DOE Joint Genome Institute"/>
            <person name="Mock T."/>
            <person name="Otillar R.P."/>
            <person name="Strauss J."/>
            <person name="Dupont C."/>
            <person name="Frickenhaus S."/>
            <person name="Maumus F."/>
            <person name="Mcmullan M."/>
            <person name="Sanges R."/>
            <person name="Schmutz J."/>
            <person name="Toseland A."/>
            <person name="Valas R."/>
            <person name="Veluchamy A."/>
            <person name="Ward B.J."/>
            <person name="Allen A."/>
            <person name="Barry K."/>
            <person name="Falciatore A."/>
            <person name="Ferrante M."/>
            <person name="Fortunato A.E."/>
            <person name="Gloeckner G."/>
            <person name="Gruber A."/>
            <person name="Hipkin R."/>
            <person name="Janech M."/>
            <person name="Kroth P."/>
            <person name="Leese F."/>
            <person name="Lindquist E."/>
            <person name="Lyon B.R."/>
            <person name="Martin J."/>
            <person name="Mayer C."/>
            <person name="Parker M."/>
            <person name="Quesneville H."/>
            <person name="Raymond J."/>
            <person name="Uhlig C."/>
            <person name="Valentin K.U."/>
            <person name="Worden A.Z."/>
            <person name="Armbrust E.V."/>
            <person name="Bowler C."/>
            <person name="Green B."/>
            <person name="Moulton V."/>
            <person name="Van Oosterhout C."/>
            <person name="Grigoriev I."/>
        </authorList>
    </citation>
    <scope>NUCLEOTIDE SEQUENCE [LARGE SCALE GENOMIC DNA]</scope>
    <source>
        <strain evidence="7 8">CCMP1102</strain>
    </source>
</reference>
<feature type="compositionally biased region" description="Low complexity" evidence="5">
    <location>
        <begin position="1190"/>
        <end position="1203"/>
    </location>
</feature>
<evidence type="ECO:0000256" key="2">
    <source>
        <dbReference type="ARBA" id="ARBA00023125"/>
    </source>
</evidence>
<dbReference type="Gene3D" id="1.10.10.10">
    <property type="entry name" value="Winged helix-like DNA-binding domain superfamily/Winged helix DNA-binding domain"/>
    <property type="match status" value="3"/>
</dbReference>
<sequence>MDTCTPQKPKILLLGISYPDVYGHMEHHKYSDDILCNSELSVDQAVECVRRKILTEMDGRDLARCVATEQAGAIVAGDGSSSSHQVYTASKEVGGVYLKDRHVYANFNNSRGFRKAMLKTFGEVKFQQVILDYYWMPTGWLVTRWNKTLFQETLPDLVKYKLLSFPGALSRKSKSTNNSRNNDSNSSNNDNDNANKTTENDKNVVFDAGGLEEGVVFLPFCAHVCKELVGAINKLKQYYAITFVKKNELPGHILWKGTMNIDGDVMQHRLGKRLDQEEIYCTFNPTDIYQSMEDAHVHKDDVMRMLLSIEDFDNIRMIRLRPLRQHEPPSEFRDTVIEPEEGGFIGLNWVKGREQFKIYRTRRKPPPPKPPTPKKSKIKIKPRRKRKAKIVTPTVESDSESEESIDPDFIDDTDSESSSDEHGDDNNSDDDDDDEMGITKGTTTYYDPCDPDNIPEVTNFYPYPALDINSYIRAKQIVDDDRVMSSWAEIWGPKSGRKKNRKQDIIQKENKKIRKQQKSFLSSNSRLPDPDKEDEEGYKWTMIENENDGWELTLKGDVPDTGHERKIIGLAKRDNAMTACRQLFEMKNPGFKTYSRVWLNNDPFISCYQIPKKFVLFKREKAAMEAKKLKLKSITTARHNENISSDDLGVEYEQFSDDEGATKSVSDEEGNYSIDQQLEEVDANQKSVSILAQFADLACTAPVSSVDWRKICMESKGVHDLIVKDDIPCFKPKLITKYLYYDLSSHENFPQELYRLLQDAEEKVIEHIVCWQQRDRSFIVHDQDQFERIVLSECCGEADATYDSFLQNIMSFGFVEIKIGSRKGGYRHELFRRGKPKKLSLVTQDPFADVRTDEVDESGIDGVVMDNPDSDSLECEYDLSCQKFFIKNLYSLLQDSKKIGLADVISWNENGKSFKVNKPKHFYTSILEKSSSKTSYGKFQKELIDRGFKLRKKWKNSYEHPNFIRGRHSALDIFCRSDESNDDDDDIIIDESNEQTKTKKRKRRSEPEPIISETKKREKRSEPEPAILPESKPVKLVQKFQLQRQYNVSRSRNFARELYNLLEDSEQEGYADFIHWLPSGDSFAIPNALIFANKILRRKCIKKNCKTFSSFEDSLICFGFEKTIGYDTEGGNQYRHPHFIRGQIKRLDFVKPVHYNQTVTKSARKKFNSANTTISVTDTSSSTNERVRISSPSSQSETLLQSSETEDLDLLPVISAPPSDSAISTVYDKKSPSAKTRMTVIHDTNNTRRRLRQNQSLDEKRSSDRPVERKLFPRRTPRKRTTSTIQPCFQENKVKNGSGGCVPKTTRGLQTRNNKGCHISNSPLDKLISVVTKIPAK</sequence>
<dbReference type="EMBL" id="KV784360">
    <property type="protein sequence ID" value="OEU14630.1"/>
    <property type="molecule type" value="Genomic_DNA"/>
</dbReference>
<dbReference type="InterPro" id="IPR036388">
    <property type="entry name" value="WH-like_DNA-bd_sf"/>
</dbReference>
<dbReference type="GO" id="GO:0005634">
    <property type="term" value="C:nucleus"/>
    <property type="evidence" value="ECO:0007669"/>
    <property type="project" value="UniProtKB-SubCell"/>
</dbReference>
<evidence type="ECO:0000256" key="4">
    <source>
        <dbReference type="RuleBase" id="RU004020"/>
    </source>
</evidence>
<dbReference type="SUPFAM" id="SSF46785">
    <property type="entry name" value="Winged helix' DNA-binding domain"/>
    <property type="match status" value="3"/>
</dbReference>
<dbReference type="KEGG" id="fcy:FRACYDRAFT_262032"/>
<keyword evidence="2" id="KW-0238">DNA-binding</keyword>
<gene>
    <name evidence="7" type="ORF">FRACYDRAFT_262032</name>
</gene>
<proteinExistence type="inferred from homology"/>
<feature type="compositionally biased region" description="Basic residues" evidence="5">
    <location>
        <begin position="359"/>
        <end position="389"/>
    </location>
</feature>
<feature type="compositionally biased region" description="Acidic residues" evidence="5">
    <location>
        <begin position="397"/>
        <end position="418"/>
    </location>
</feature>
<dbReference type="PANTHER" id="PTHR10015">
    <property type="entry name" value="HEAT SHOCK TRANSCRIPTION FACTOR"/>
    <property type="match status" value="1"/>
</dbReference>
<feature type="compositionally biased region" description="Acidic residues" evidence="5">
    <location>
        <begin position="426"/>
        <end position="436"/>
    </location>
</feature>
<feature type="compositionally biased region" description="Basic and acidic residues" evidence="5">
    <location>
        <begin position="1013"/>
        <end position="1023"/>
    </location>
</feature>
<feature type="compositionally biased region" description="Basic residues" evidence="5">
    <location>
        <begin position="1272"/>
        <end position="1281"/>
    </location>
</feature>
<dbReference type="OrthoDB" id="45460at2759"/>
<evidence type="ECO:0000313" key="7">
    <source>
        <dbReference type="EMBL" id="OEU14630.1"/>
    </source>
</evidence>
<comment type="subcellular location">
    <subcellularLocation>
        <location evidence="1">Nucleus</location>
    </subcellularLocation>
</comment>
<evidence type="ECO:0000256" key="5">
    <source>
        <dbReference type="SAM" id="MobiDB-lite"/>
    </source>
</evidence>
<feature type="region of interest" description="Disordered" evidence="5">
    <location>
        <begin position="1175"/>
        <end position="1203"/>
    </location>
</feature>
<feature type="region of interest" description="Disordered" evidence="5">
    <location>
        <begin position="1252"/>
        <end position="1283"/>
    </location>
</feature>
<dbReference type="PANTHER" id="PTHR10015:SF206">
    <property type="entry name" value="HSF-TYPE DNA-BINDING DOMAIN-CONTAINING PROTEIN"/>
    <property type="match status" value="1"/>
</dbReference>
<evidence type="ECO:0000256" key="3">
    <source>
        <dbReference type="ARBA" id="ARBA00023242"/>
    </source>
</evidence>
<dbReference type="SMART" id="SM00415">
    <property type="entry name" value="HSF"/>
    <property type="match status" value="2"/>
</dbReference>
<dbReference type="InterPro" id="IPR000232">
    <property type="entry name" value="HSF_DNA-bd"/>
</dbReference>
<evidence type="ECO:0000313" key="8">
    <source>
        <dbReference type="Proteomes" id="UP000095751"/>
    </source>
</evidence>
<keyword evidence="3" id="KW-0539">Nucleus</keyword>
<dbReference type="GO" id="GO:0003700">
    <property type="term" value="F:DNA-binding transcription factor activity"/>
    <property type="evidence" value="ECO:0007669"/>
    <property type="project" value="InterPro"/>
</dbReference>
<dbReference type="GO" id="GO:0043565">
    <property type="term" value="F:sequence-specific DNA binding"/>
    <property type="evidence" value="ECO:0007669"/>
    <property type="project" value="InterPro"/>
</dbReference>
<dbReference type="InterPro" id="IPR036390">
    <property type="entry name" value="WH_DNA-bd_sf"/>
</dbReference>
<organism evidence="7 8">
    <name type="scientific">Fragilariopsis cylindrus CCMP1102</name>
    <dbReference type="NCBI Taxonomy" id="635003"/>
    <lineage>
        <taxon>Eukaryota</taxon>
        <taxon>Sar</taxon>
        <taxon>Stramenopiles</taxon>
        <taxon>Ochrophyta</taxon>
        <taxon>Bacillariophyta</taxon>
        <taxon>Bacillariophyceae</taxon>
        <taxon>Bacillariophycidae</taxon>
        <taxon>Bacillariales</taxon>
        <taxon>Bacillariaceae</taxon>
        <taxon>Fragilariopsis</taxon>
    </lineage>
</organism>
<feature type="compositionally biased region" description="Basic and acidic residues" evidence="5">
    <location>
        <begin position="1257"/>
        <end position="1271"/>
    </location>
</feature>
<evidence type="ECO:0000256" key="1">
    <source>
        <dbReference type="ARBA" id="ARBA00004123"/>
    </source>
</evidence>
<keyword evidence="8" id="KW-1185">Reference proteome</keyword>
<dbReference type="Proteomes" id="UP000095751">
    <property type="component" value="Unassembled WGS sequence"/>
</dbReference>